<proteinExistence type="predicted"/>
<dbReference type="InterPro" id="IPR029039">
    <property type="entry name" value="Flavoprotein-like_sf"/>
</dbReference>
<dbReference type="InterPro" id="IPR016440">
    <property type="entry name" value="Rubredoxin-O_OxRdtase"/>
</dbReference>
<dbReference type="InterPro" id="IPR045761">
    <property type="entry name" value="ODP_dom"/>
</dbReference>
<dbReference type="InterPro" id="IPR008254">
    <property type="entry name" value="Flavodoxin/NO_synth"/>
</dbReference>
<dbReference type="GO" id="GO:0009055">
    <property type="term" value="F:electron transfer activity"/>
    <property type="evidence" value="ECO:0007669"/>
    <property type="project" value="InterPro"/>
</dbReference>
<dbReference type="SMART" id="SM00849">
    <property type="entry name" value="Lactamase_B"/>
    <property type="match status" value="1"/>
</dbReference>
<protein>
    <submittedName>
        <fullName evidence="2">Beta-lactamase domain protein</fullName>
    </submittedName>
</protein>
<dbReference type="GeneID" id="8739294"/>
<dbReference type="Gene3D" id="3.40.50.360">
    <property type="match status" value="1"/>
</dbReference>
<sequence>MEVGNRVYWVGILDFPERDFHNFTTHRGITYNSYLILDEHVTVIDGVKHKYARDQLRKISKYVDPKKIEYVIVNHIEPDHSSGLPDLAKIANPTFVCTKKAKEGLEKYYNADWNFKVVRSGDELKIGENTLRFIETPMLHWPDSMMTYMVEQQILFSMDAFGQHIASEERFDEDLGVEEALKWAKVYYANILMPYSNLVLRIPKIFEKFDVKPKIIAPSHGIIWKNPERILRAYEKWAKFEVEKKAVVIYDTMWHSTERIAFAIADGIASTGVKTLVFNVRKDTWADIVTEVLDAKAVCIGAPTMHNHVFPPMAGFLTYLKGLRPKNKIGIAFCSYGWGSGAYEDIVEVMEGLGWEVVEGLQVQFRPSESELKKAFELGVKVGEMVGGGLNG</sequence>
<accession>D2RHC4</accession>
<dbReference type="GO" id="GO:0016491">
    <property type="term" value="F:oxidoreductase activity"/>
    <property type="evidence" value="ECO:0007669"/>
    <property type="project" value="InterPro"/>
</dbReference>
<dbReference type="PaxDb" id="572546-Arcpr_0634"/>
<dbReference type="STRING" id="572546.Arcpr_0634"/>
<dbReference type="SUPFAM" id="SSF56281">
    <property type="entry name" value="Metallo-hydrolase/oxidoreductase"/>
    <property type="match status" value="1"/>
</dbReference>
<dbReference type="Pfam" id="PF00258">
    <property type="entry name" value="Flavodoxin_1"/>
    <property type="match status" value="1"/>
</dbReference>
<evidence type="ECO:0000313" key="2">
    <source>
        <dbReference type="EMBL" id="ADB57699.1"/>
    </source>
</evidence>
<dbReference type="AlphaFoldDB" id="D2RHC4"/>
<dbReference type="EMBL" id="CP001857">
    <property type="protein sequence ID" value="ADB57699.1"/>
    <property type="molecule type" value="Genomic_DNA"/>
</dbReference>
<dbReference type="RefSeq" id="WP_012940035.1">
    <property type="nucleotide sequence ID" value="NC_013741.1"/>
</dbReference>
<dbReference type="PANTHER" id="PTHR43717:SF1">
    <property type="entry name" value="ANAEROBIC NITRIC OXIDE REDUCTASE FLAVORUBREDOXIN"/>
    <property type="match status" value="1"/>
</dbReference>
<feature type="domain" description="Flavodoxin-like" evidence="1">
    <location>
        <begin position="246"/>
        <end position="383"/>
    </location>
</feature>
<dbReference type="PANTHER" id="PTHR43717">
    <property type="entry name" value="ANAEROBIC NITRIC OXIDE REDUCTASE FLAVORUBREDOXIN"/>
    <property type="match status" value="1"/>
</dbReference>
<evidence type="ECO:0000259" key="1">
    <source>
        <dbReference type="PROSITE" id="PS50902"/>
    </source>
</evidence>
<dbReference type="Gene3D" id="3.60.15.10">
    <property type="entry name" value="Ribonuclease Z/Hydroxyacylglutathione hydrolase-like"/>
    <property type="match status" value="1"/>
</dbReference>
<dbReference type="PROSITE" id="PS50902">
    <property type="entry name" value="FLAVODOXIN_LIKE"/>
    <property type="match status" value="1"/>
</dbReference>
<name>D2RHC4_ARCPA</name>
<dbReference type="CDD" id="cd07709">
    <property type="entry name" value="flavodiiron_proteins_MBL-fold"/>
    <property type="match status" value="1"/>
</dbReference>
<dbReference type="SUPFAM" id="SSF52218">
    <property type="entry name" value="Flavoproteins"/>
    <property type="match status" value="1"/>
</dbReference>
<dbReference type="eggNOG" id="arCOG00509">
    <property type="taxonomic scope" value="Archaea"/>
</dbReference>
<dbReference type="GO" id="GO:0046872">
    <property type="term" value="F:metal ion binding"/>
    <property type="evidence" value="ECO:0007669"/>
    <property type="project" value="InterPro"/>
</dbReference>
<dbReference type="Pfam" id="PF19583">
    <property type="entry name" value="ODP"/>
    <property type="match status" value="1"/>
</dbReference>
<dbReference type="KEGG" id="apo:Arcpr_0634"/>
<gene>
    <name evidence="2" type="ordered locus">Arcpr_0634</name>
</gene>
<keyword evidence="3" id="KW-1185">Reference proteome</keyword>
<dbReference type="Proteomes" id="UP000001901">
    <property type="component" value="Chromosome"/>
</dbReference>
<dbReference type="GO" id="GO:0010181">
    <property type="term" value="F:FMN binding"/>
    <property type="evidence" value="ECO:0007669"/>
    <property type="project" value="InterPro"/>
</dbReference>
<evidence type="ECO:0000313" key="3">
    <source>
        <dbReference type="Proteomes" id="UP000001901"/>
    </source>
</evidence>
<dbReference type="PIRSF" id="PIRSF005243">
    <property type="entry name" value="ROO"/>
    <property type="match status" value="1"/>
</dbReference>
<dbReference type="InterPro" id="IPR001279">
    <property type="entry name" value="Metallo-B-lactamas"/>
</dbReference>
<dbReference type="HOGENOM" id="CLU_017490_0_0_2"/>
<reference evidence="2 3" key="1">
    <citation type="journal article" date="2010" name="Stand. Genomic Sci.">
        <title>Complete genome sequence of Archaeoglobus profundus type strain (AV18).</title>
        <authorList>
            <person name="von Jan M."/>
            <person name="Lapidus A."/>
            <person name="Del Rio T.G."/>
            <person name="Copeland A."/>
            <person name="Tice H."/>
            <person name="Cheng J.F."/>
            <person name="Lucas S."/>
            <person name="Chen F."/>
            <person name="Nolan M."/>
            <person name="Goodwin L."/>
            <person name="Han C."/>
            <person name="Pitluck S."/>
            <person name="Liolios K."/>
            <person name="Ivanova N."/>
            <person name="Mavromatis K."/>
            <person name="Ovchinnikova G."/>
            <person name="Chertkov O."/>
            <person name="Pati A."/>
            <person name="Chen A."/>
            <person name="Palaniappan K."/>
            <person name="Land M."/>
            <person name="Hauser L."/>
            <person name="Chang Y.J."/>
            <person name="Jeffries C.D."/>
            <person name="Saunders E."/>
            <person name="Brettin T."/>
            <person name="Detter J.C."/>
            <person name="Chain P."/>
            <person name="Eichinger K."/>
            <person name="Huber H."/>
            <person name="Spring S."/>
            <person name="Rohde M."/>
            <person name="Goker M."/>
            <person name="Wirth R."/>
            <person name="Woyke T."/>
            <person name="Bristow J."/>
            <person name="Eisen J.A."/>
            <person name="Markowitz V."/>
            <person name="Hugenholtz P."/>
            <person name="Kyrpides N.C."/>
            <person name="Klenk H.P."/>
        </authorList>
    </citation>
    <scope>NUCLEOTIDE SEQUENCE [LARGE SCALE GENOMIC DNA]</scope>
    <source>
        <strain evidence="3">DSM 5631 / JCM 9629 / NBRC 100127 / Av18</strain>
    </source>
</reference>
<organism evidence="2 3">
    <name type="scientific">Archaeoglobus profundus (strain DSM 5631 / JCM 9629 / NBRC 100127 / Av18)</name>
    <dbReference type="NCBI Taxonomy" id="572546"/>
    <lineage>
        <taxon>Archaea</taxon>
        <taxon>Methanobacteriati</taxon>
        <taxon>Methanobacteriota</taxon>
        <taxon>Archaeoglobi</taxon>
        <taxon>Archaeoglobales</taxon>
        <taxon>Archaeoglobaceae</taxon>
        <taxon>Archaeoglobus</taxon>
    </lineage>
</organism>
<dbReference type="InterPro" id="IPR036866">
    <property type="entry name" value="RibonucZ/Hydroxyglut_hydro"/>
</dbReference>